<evidence type="ECO:0000259" key="4">
    <source>
        <dbReference type="PROSITE" id="PS50893"/>
    </source>
</evidence>
<dbReference type="Proteomes" id="UP000500938">
    <property type="component" value="Chromosome"/>
</dbReference>
<dbReference type="GO" id="GO:0016887">
    <property type="term" value="F:ATP hydrolysis activity"/>
    <property type="evidence" value="ECO:0007669"/>
    <property type="project" value="InterPro"/>
</dbReference>
<dbReference type="SMART" id="SM00382">
    <property type="entry name" value="AAA"/>
    <property type="match status" value="1"/>
</dbReference>
<evidence type="ECO:0000256" key="1">
    <source>
        <dbReference type="ARBA" id="ARBA00022448"/>
    </source>
</evidence>
<dbReference type="CDD" id="cd03255">
    <property type="entry name" value="ABC_MJ0796_LolCDE_FtsE"/>
    <property type="match status" value="1"/>
</dbReference>
<dbReference type="InterPro" id="IPR017911">
    <property type="entry name" value="MacB-like_ATP-bd"/>
</dbReference>
<evidence type="ECO:0000256" key="3">
    <source>
        <dbReference type="ARBA" id="ARBA00022840"/>
    </source>
</evidence>
<dbReference type="InterPro" id="IPR027417">
    <property type="entry name" value="P-loop_NTPase"/>
</dbReference>
<keyword evidence="6" id="KW-1185">Reference proteome</keyword>
<keyword evidence="2" id="KW-0547">Nucleotide-binding</keyword>
<accession>A0A6M4IU07</accession>
<organism evidence="5 6">
    <name type="scientific">Gemmatimonas groenlandica</name>
    <dbReference type="NCBI Taxonomy" id="2732249"/>
    <lineage>
        <taxon>Bacteria</taxon>
        <taxon>Pseudomonadati</taxon>
        <taxon>Gemmatimonadota</taxon>
        <taxon>Gemmatimonadia</taxon>
        <taxon>Gemmatimonadales</taxon>
        <taxon>Gemmatimonadaceae</taxon>
        <taxon>Gemmatimonas</taxon>
    </lineage>
</organism>
<evidence type="ECO:0000313" key="5">
    <source>
        <dbReference type="EMBL" id="QJR38204.1"/>
    </source>
</evidence>
<dbReference type="GO" id="GO:0005886">
    <property type="term" value="C:plasma membrane"/>
    <property type="evidence" value="ECO:0007669"/>
    <property type="project" value="TreeGrafter"/>
</dbReference>
<dbReference type="Pfam" id="PF00005">
    <property type="entry name" value="ABC_tran"/>
    <property type="match status" value="1"/>
</dbReference>
<protein>
    <submittedName>
        <fullName evidence="5">ABC transporter ATP-binding protein</fullName>
    </submittedName>
</protein>
<dbReference type="PROSITE" id="PS50893">
    <property type="entry name" value="ABC_TRANSPORTER_2"/>
    <property type="match status" value="1"/>
</dbReference>
<keyword evidence="1" id="KW-0813">Transport</keyword>
<dbReference type="GO" id="GO:0005524">
    <property type="term" value="F:ATP binding"/>
    <property type="evidence" value="ECO:0007669"/>
    <property type="project" value="UniProtKB-KW"/>
</dbReference>
<sequence length="233" mass="25236">MGTPAVELSALRFSYKKGRDVLAIDSLAIARGETVFLHGPSGSGKTTLLGLLAGVLQATSGSVRILGQDFSTMSGGARDAFRARHLGYVFQMFNLIPYLPVRENILLPVRLEPARLARLGGRSLDDAVRDIASQLDIEQYLDSPIAELSVGQQQRVAAARALMGSPEVVIADEPTSALDTDRRERFLKLLFASCEKAKATLVFVSHDHTLMPLFSRTVELMEINRAAKVGADA</sequence>
<name>A0A6M4IU07_9BACT</name>
<evidence type="ECO:0000313" key="6">
    <source>
        <dbReference type="Proteomes" id="UP000500938"/>
    </source>
</evidence>
<dbReference type="PANTHER" id="PTHR24220:SF611">
    <property type="entry name" value="ATP-BINDING COMPONENT OF ABC TRANSPORTER-RELATED"/>
    <property type="match status" value="1"/>
</dbReference>
<dbReference type="InterPro" id="IPR003593">
    <property type="entry name" value="AAA+_ATPase"/>
</dbReference>
<reference evidence="5 6" key="1">
    <citation type="submission" date="2020-05" db="EMBL/GenBank/DDBJ databases">
        <title>Complete genome sequence of Gemmatimonas greenlandica TET16.</title>
        <authorList>
            <person name="Zeng Y."/>
        </authorList>
    </citation>
    <scope>NUCLEOTIDE SEQUENCE [LARGE SCALE GENOMIC DNA]</scope>
    <source>
        <strain evidence="5 6">TET16</strain>
    </source>
</reference>
<dbReference type="Gene3D" id="3.40.50.300">
    <property type="entry name" value="P-loop containing nucleotide triphosphate hydrolases"/>
    <property type="match status" value="1"/>
</dbReference>
<proteinExistence type="predicted"/>
<feature type="domain" description="ABC transporter" evidence="4">
    <location>
        <begin position="6"/>
        <end position="233"/>
    </location>
</feature>
<gene>
    <name evidence="5" type="ORF">HKW67_11815</name>
</gene>
<dbReference type="GO" id="GO:0022857">
    <property type="term" value="F:transmembrane transporter activity"/>
    <property type="evidence" value="ECO:0007669"/>
    <property type="project" value="TreeGrafter"/>
</dbReference>
<dbReference type="SUPFAM" id="SSF52540">
    <property type="entry name" value="P-loop containing nucleoside triphosphate hydrolases"/>
    <property type="match status" value="1"/>
</dbReference>
<evidence type="ECO:0000256" key="2">
    <source>
        <dbReference type="ARBA" id="ARBA00022741"/>
    </source>
</evidence>
<dbReference type="KEGG" id="ggr:HKW67_11815"/>
<dbReference type="InterPro" id="IPR015854">
    <property type="entry name" value="ABC_transpr_LolD-like"/>
</dbReference>
<dbReference type="EMBL" id="CP053085">
    <property type="protein sequence ID" value="QJR38204.1"/>
    <property type="molecule type" value="Genomic_DNA"/>
</dbReference>
<keyword evidence="3 5" id="KW-0067">ATP-binding</keyword>
<dbReference type="InterPro" id="IPR003439">
    <property type="entry name" value="ABC_transporter-like_ATP-bd"/>
</dbReference>
<dbReference type="AlphaFoldDB" id="A0A6M4IU07"/>
<dbReference type="PANTHER" id="PTHR24220">
    <property type="entry name" value="IMPORT ATP-BINDING PROTEIN"/>
    <property type="match status" value="1"/>
</dbReference>